<organism evidence="1 2">
    <name type="scientific">Papilio machaon</name>
    <name type="common">Old World swallowtail butterfly</name>
    <dbReference type="NCBI Taxonomy" id="76193"/>
    <lineage>
        <taxon>Eukaryota</taxon>
        <taxon>Metazoa</taxon>
        <taxon>Ecdysozoa</taxon>
        <taxon>Arthropoda</taxon>
        <taxon>Hexapoda</taxon>
        <taxon>Insecta</taxon>
        <taxon>Pterygota</taxon>
        <taxon>Neoptera</taxon>
        <taxon>Endopterygota</taxon>
        <taxon>Lepidoptera</taxon>
        <taxon>Glossata</taxon>
        <taxon>Ditrysia</taxon>
        <taxon>Papilionoidea</taxon>
        <taxon>Papilionidae</taxon>
        <taxon>Papilioninae</taxon>
        <taxon>Papilio</taxon>
    </lineage>
</organism>
<name>A0A194RPS9_PAPMA</name>
<accession>A0A194RPS9</accession>
<protein>
    <submittedName>
        <fullName evidence="1">Uncharacterized protein</fullName>
    </submittedName>
</protein>
<evidence type="ECO:0000313" key="1">
    <source>
        <dbReference type="EMBL" id="KPJ18031.1"/>
    </source>
</evidence>
<proteinExistence type="predicted"/>
<dbReference type="Proteomes" id="UP000053240">
    <property type="component" value="Unassembled WGS sequence"/>
</dbReference>
<reference evidence="1 2" key="1">
    <citation type="journal article" date="2015" name="Nat. Commun.">
        <title>Outbred genome sequencing and CRISPR/Cas9 gene editing in butterflies.</title>
        <authorList>
            <person name="Li X."/>
            <person name="Fan D."/>
            <person name="Zhang W."/>
            <person name="Liu G."/>
            <person name="Zhang L."/>
            <person name="Zhao L."/>
            <person name="Fang X."/>
            <person name="Chen L."/>
            <person name="Dong Y."/>
            <person name="Chen Y."/>
            <person name="Ding Y."/>
            <person name="Zhao R."/>
            <person name="Feng M."/>
            <person name="Zhu Y."/>
            <person name="Feng Y."/>
            <person name="Jiang X."/>
            <person name="Zhu D."/>
            <person name="Xiang H."/>
            <person name="Feng X."/>
            <person name="Li S."/>
            <person name="Wang J."/>
            <person name="Zhang G."/>
            <person name="Kronforst M.R."/>
            <person name="Wang W."/>
        </authorList>
    </citation>
    <scope>NUCLEOTIDE SEQUENCE [LARGE SCALE GENOMIC DNA]</scope>
    <source>
        <strain evidence="1">Ya'a_city_454_Pm</strain>
        <tissue evidence="1">Whole body</tissue>
    </source>
</reference>
<dbReference type="EMBL" id="KQ460045">
    <property type="protein sequence ID" value="KPJ18031.1"/>
    <property type="molecule type" value="Genomic_DNA"/>
</dbReference>
<keyword evidence="2" id="KW-1185">Reference proteome</keyword>
<gene>
    <name evidence="1" type="ORF">RR48_11879</name>
</gene>
<evidence type="ECO:0000313" key="2">
    <source>
        <dbReference type="Proteomes" id="UP000053240"/>
    </source>
</evidence>
<dbReference type="AlphaFoldDB" id="A0A194RPS9"/>
<dbReference type="InParanoid" id="A0A194RPS9"/>
<sequence length="71" mass="8710">MTKRLRPHKDKFKKAHQKLKDFGRLRPKRCIWPSIKTKRQPRNSTTRALIFLYEDLIRDHEKNITLIKAWL</sequence>